<reference evidence="2" key="1">
    <citation type="submission" date="2016-11" db="EMBL/GenBank/DDBJ databases">
        <authorList>
            <person name="Varghese N."/>
            <person name="Submissions S."/>
        </authorList>
    </citation>
    <scope>NUCLEOTIDE SEQUENCE [LARGE SCALE GENOMIC DNA]</scope>
    <source>
        <strain evidence="2">DSM 17539</strain>
    </source>
</reference>
<accession>A0A1M4XLN1</accession>
<dbReference type="AlphaFoldDB" id="A0A1M4XLN1"/>
<name>A0A1M4XLN1_9FLAO</name>
<proteinExistence type="predicted"/>
<dbReference type="Proteomes" id="UP000184406">
    <property type="component" value="Unassembled WGS sequence"/>
</dbReference>
<organism evidence="1 2">
    <name type="scientific">Arenibacter palladensis</name>
    <dbReference type="NCBI Taxonomy" id="237373"/>
    <lineage>
        <taxon>Bacteria</taxon>
        <taxon>Pseudomonadati</taxon>
        <taxon>Bacteroidota</taxon>
        <taxon>Flavobacteriia</taxon>
        <taxon>Flavobacteriales</taxon>
        <taxon>Flavobacteriaceae</taxon>
        <taxon>Arenibacter</taxon>
    </lineage>
</organism>
<evidence type="ECO:0000313" key="1">
    <source>
        <dbReference type="EMBL" id="SHE94153.1"/>
    </source>
</evidence>
<gene>
    <name evidence="1" type="ORF">SAMN03080594_102114</name>
</gene>
<protein>
    <submittedName>
        <fullName evidence="1">Uncharacterized protein</fullName>
    </submittedName>
</protein>
<evidence type="ECO:0000313" key="2">
    <source>
        <dbReference type="Proteomes" id="UP000184406"/>
    </source>
</evidence>
<sequence length="34" mass="3932">MYQYVDITIVGFVSLSKSEVHSINNFDSVFILHK</sequence>
<keyword evidence="2" id="KW-1185">Reference proteome</keyword>
<dbReference type="EMBL" id="FQUX01000002">
    <property type="protein sequence ID" value="SHE94153.1"/>
    <property type="molecule type" value="Genomic_DNA"/>
</dbReference>